<dbReference type="RefSeq" id="WP_133575474.1">
    <property type="nucleotide sequence ID" value="NZ_SNYC01000004.1"/>
</dbReference>
<proteinExistence type="predicted"/>
<reference evidence="2 3" key="1">
    <citation type="submission" date="2019-03" db="EMBL/GenBank/DDBJ databases">
        <title>Genomic Encyclopedia of Archaeal and Bacterial Type Strains, Phase II (KMG-II): from individual species to whole genera.</title>
        <authorList>
            <person name="Goeker M."/>
        </authorList>
    </citation>
    <scope>NUCLEOTIDE SEQUENCE [LARGE SCALE GENOMIC DNA]</scope>
    <source>
        <strain evidence="2 3">DSM 19035</strain>
    </source>
</reference>
<evidence type="ECO:0008006" key="4">
    <source>
        <dbReference type="Google" id="ProtNLM"/>
    </source>
</evidence>
<feature type="signal peptide" evidence="1">
    <location>
        <begin position="1"/>
        <end position="20"/>
    </location>
</feature>
<dbReference type="EMBL" id="SNYC01000004">
    <property type="protein sequence ID" value="TDQ09389.1"/>
    <property type="molecule type" value="Genomic_DNA"/>
</dbReference>
<name>A0A4R6SVK8_9SPHI</name>
<accession>A0A4R6SVK8</accession>
<sequence length="105" mass="11149">MKRLSLNFLAVAGLSLGLLAFTAVREGGIKGKVFPLDGASQVYAVSGTDTLKAEISNGSFILTNVKKSTYSVWIKAKAPFKDTSIENVAVIDSAITDIGEIKLEQ</sequence>
<feature type="chain" id="PRO_5020888648" description="Carboxypeptidase family protein" evidence="1">
    <location>
        <begin position="21"/>
        <end position="105"/>
    </location>
</feature>
<protein>
    <recommendedName>
        <fullName evidence="4">Carboxypeptidase family protein</fullName>
    </recommendedName>
</protein>
<evidence type="ECO:0000313" key="3">
    <source>
        <dbReference type="Proteomes" id="UP000295620"/>
    </source>
</evidence>
<comment type="caution">
    <text evidence="2">The sequence shown here is derived from an EMBL/GenBank/DDBJ whole genome shotgun (WGS) entry which is preliminary data.</text>
</comment>
<evidence type="ECO:0000256" key="1">
    <source>
        <dbReference type="SAM" id="SignalP"/>
    </source>
</evidence>
<dbReference type="Proteomes" id="UP000295620">
    <property type="component" value="Unassembled WGS sequence"/>
</dbReference>
<dbReference type="AlphaFoldDB" id="A0A4R6SVK8"/>
<organism evidence="2 3">
    <name type="scientific">Pedobacter metabolipauper</name>
    <dbReference type="NCBI Taxonomy" id="425513"/>
    <lineage>
        <taxon>Bacteria</taxon>
        <taxon>Pseudomonadati</taxon>
        <taxon>Bacteroidota</taxon>
        <taxon>Sphingobacteriia</taxon>
        <taxon>Sphingobacteriales</taxon>
        <taxon>Sphingobacteriaceae</taxon>
        <taxon>Pedobacter</taxon>
    </lineage>
</organism>
<gene>
    <name evidence="2" type="ORF">ATK78_1543</name>
</gene>
<evidence type="ECO:0000313" key="2">
    <source>
        <dbReference type="EMBL" id="TDQ09389.1"/>
    </source>
</evidence>
<keyword evidence="3" id="KW-1185">Reference proteome</keyword>
<dbReference type="OrthoDB" id="676304at2"/>
<keyword evidence="1" id="KW-0732">Signal</keyword>